<dbReference type="PANTHER" id="PTHR31190">
    <property type="entry name" value="DNA-BINDING DOMAIN"/>
    <property type="match status" value="1"/>
</dbReference>
<keyword evidence="4" id="KW-0804">Transcription</keyword>
<evidence type="ECO:0000313" key="9">
    <source>
        <dbReference type="Proteomes" id="UP000729402"/>
    </source>
</evidence>
<keyword evidence="9" id="KW-1185">Reference proteome</keyword>
<feature type="region of interest" description="Disordered" evidence="6">
    <location>
        <begin position="161"/>
        <end position="215"/>
    </location>
</feature>
<keyword evidence="5" id="KW-0539">Nucleus</keyword>
<dbReference type="SMART" id="SM00380">
    <property type="entry name" value="AP2"/>
    <property type="match status" value="1"/>
</dbReference>
<reference evidence="8" key="2">
    <citation type="submission" date="2021-02" db="EMBL/GenBank/DDBJ databases">
        <authorList>
            <person name="Kimball J.A."/>
            <person name="Haas M.W."/>
            <person name="Macchietto M."/>
            <person name="Kono T."/>
            <person name="Duquette J."/>
            <person name="Shao M."/>
        </authorList>
    </citation>
    <scope>NUCLEOTIDE SEQUENCE</scope>
    <source>
        <tissue evidence="8">Fresh leaf tissue</tissue>
    </source>
</reference>
<comment type="caution">
    <text evidence="8">The sequence shown here is derived from an EMBL/GenBank/DDBJ whole genome shotgun (WGS) entry which is preliminary data.</text>
</comment>
<evidence type="ECO:0000313" key="8">
    <source>
        <dbReference type="EMBL" id="KAG8079724.1"/>
    </source>
</evidence>
<keyword evidence="3" id="KW-0238">DNA-binding</keyword>
<sequence length="337" mass="37063">MCGGTILGEMYSPVRRTVHAGDLWADSGRSKNGGDSLKRKASSWEFDIDGDDDDFEADFEEFEDDYCDDDVEFGHDDQESPMNSIKLGEFSGTKLGSRKRKTQYRGIRRRPWGKWAAEIRDPSKGVRVWLGTFGTAEEAARAYDVEARRIRGKKAKVNFPAAAAAAPKLRRPRRAAAPPPPPSPQPQKTKPPRSLNTSDDASKSNPVSSAGSSSTDDDAVIVKLELSHAAPPLPMATAWLDAFELNDLAGLRCKDTAEAFGHHPTGDAQVVADAAQVRLADDFARYDLYPSYMQLAYLEVNSYDNIDALFSGEAVQDSVNIDGLWSFDDMPMENTAY</sequence>
<feature type="compositionally biased region" description="Polar residues" evidence="6">
    <location>
        <begin position="194"/>
        <end position="207"/>
    </location>
</feature>
<dbReference type="Pfam" id="PF00847">
    <property type="entry name" value="AP2"/>
    <property type="match status" value="1"/>
</dbReference>
<evidence type="ECO:0000256" key="5">
    <source>
        <dbReference type="ARBA" id="ARBA00023242"/>
    </source>
</evidence>
<evidence type="ECO:0000256" key="4">
    <source>
        <dbReference type="ARBA" id="ARBA00023163"/>
    </source>
</evidence>
<organism evidence="8 9">
    <name type="scientific">Zizania palustris</name>
    <name type="common">Northern wild rice</name>
    <dbReference type="NCBI Taxonomy" id="103762"/>
    <lineage>
        <taxon>Eukaryota</taxon>
        <taxon>Viridiplantae</taxon>
        <taxon>Streptophyta</taxon>
        <taxon>Embryophyta</taxon>
        <taxon>Tracheophyta</taxon>
        <taxon>Spermatophyta</taxon>
        <taxon>Magnoliopsida</taxon>
        <taxon>Liliopsida</taxon>
        <taxon>Poales</taxon>
        <taxon>Poaceae</taxon>
        <taxon>BOP clade</taxon>
        <taxon>Oryzoideae</taxon>
        <taxon>Oryzeae</taxon>
        <taxon>Zizaniinae</taxon>
        <taxon>Zizania</taxon>
    </lineage>
</organism>
<proteinExistence type="predicted"/>
<evidence type="ECO:0000259" key="7">
    <source>
        <dbReference type="PROSITE" id="PS51032"/>
    </source>
</evidence>
<dbReference type="Proteomes" id="UP000729402">
    <property type="component" value="Unassembled WGS sequence"/>
</dbReference>
<feature type="domain" description="AP2/ERF" evidence="7">
    <location>
        <begin position="103"/>
        <end position="160"/>
    </location>
</feature>
<dbReference type="AlphaFoldDB" id="A0A8J5T4J4"/>
<dbReference type="FunFam" id="3.30.730.10:FF:000001">
    <property type="entry name" value="Ethylene-responsive transcription factor 2"/>
    <property type="match status" value="1"/>
</dbReference>
<dbReference type="InterPro" id="IPR044808">
    <property type="entry name" value="ERF_plant"/>
</dbReference>
<dbReference type="GO" id="GO:0009873">
    <property type="term" value="P:ethylene-activated signaling pathway"/>
    <property type="evidence" value="ECO:0007669"/>
    <property type="project" value="InterPro"/>
</dbReference>
<comment type="subcellular location">
    <subcellularLocation>
        <location evidence="1">Nucleus</location>
    </subcellularLocation>
</comment>
<dbReference type="GO" id="GO:0003700">
    <property type="term" value="F:DNA-binding transcription factor activity"/>
    <property type="evidence" value="ECO:0007669"/>
    <property type="project" value="InterPro"/>
</dbReference>
<name>A0A8J5T4J4_ZIZPA</name>
<protein>
    <recommendedName>
        <fullName evidence="7">AP2/ERF domain-containing protein</fullName>
    </recommendedName>
</protein>
<feature type="region of interest" description="Disordered" evidence="6">
    <location>
        <begin position="70"/>
        <end position="104"/>
    </location>
</feature>
<dbReference type="PANTHER" id="PTHR31190:SF376">
    <property type="entry name" value="EREB-LIKE PROTEIN"/>
    <property type="match status" value="1"/>
</dbReference>
<keyword evidence="2" id="KW-0805">Transcription regulation</keyword>
<dbReference type="CDD" id="cd00018">
    <property type="entry name" value="AP2"/>
    <property type="match status" value="1"/>
</dbReference>
<dbReference type="InterPro" id="IPR001471">
    <property type="entry name" value="AP2/ERF_dom"/>
</dbReference>
<dbReference type="EMBL" id="JAAALK010000282">
    <property type="protein sequence ID" value="KAG8079724.1"/>
    <property type="molecule type" value="Genomic_DNA"/>
</dbReference>
<evidence type="ECO:0000256" key="2">
    <source>
        <dbReference type="ARBA" id="ARBA00023015"/>
    </source>
</evidence>
<dbReference type="PROSITE" id="PS51032">
    <property type="entry name" value="AP2_ERF"/>
    <property type="match status" value="1"/>
</dbReference>
<dbReference type="EMBL" id="JAAALK010000282">
    <property type="protein sequence ID" value="KAG8079725.1"/>
    <property type="molecule type" value="Genomic_DNA"/>
</dbReference>
<evidence type="ECO:0000256" key="6">
    <source>
        <dbReference type="SAM" id="MobiDB-lite"/>
    </source>
</evidence>
<gene>
    <name evidence="8" type="ORF">GUJ93_ZPchr0007g3751</name>
</gene>
<dbReference type="GO" id="GO:0005634">
    <property type="term" value="C:nucleus"/>
    <property type="evidence" value="ECO:0007669"/>
    <property type="project" value="UniProtKB-SubCell"/>
</dbReference>
<evidence type="ECO:0000256" key="3">
    <source>
        <dbReference type="ARBA" id="ARBA00023125"/>
    </source>
</evidence>
<accession>A0A8J5T4J4</accession>
<reference evidence="8" key="1">
    <citation type="journal article" date="2021" name="bioRxiv">
        <title>Whole Genome Assembly and Annotation of Northern Wild Rice, Zizania palustris L., Supports a Whole Genome Duplication in the Zizania Genus.</title>
        <authorList>
            <person name="Haas M."/>
            <person name="Kono T."/>
            <person name="Macchietto M."/>
            <person name="Millas R."/>
            <person name="McGilp L."/>
            <person name="Shao M."/>
            <person name="Duquette J."/>
            <person name="Hirsch C.N."/>
            <person name="Kimball J."/>
        </authorList>
    </citation>
    <scope>NUCLEOTIDE SEQUENCE</scope>
    <source>
        <tissue evidence="8">Fresh leaf tissue</tissue>
    </source>
</reference>
<dbReference type="OrthoDB" id="668733at2759"/>
<evidence type="ECO:0000256" key="1">
    <source>
        <dbReference type="ARBA" id="ARBA00004123"/>
    </source>
</evidence>
<dbReference type="GO" id="GO:0003677">
    <property type="term" value="F:DNA binding"/>
    <property type="evidence" value="ECO:0007669"/>
    <property type="project" value="UniProtKB-KW"/>
</dbReference>